<dbReference type="EMBL" id="CP027860">
    <property type="protein sequence ID" value="AVP98983.1"/>
    <property type="molecule type" value="Genomic_DNA"/>
</dbReference>
<feature type="domain" description="FAD-binding FR-type" evidence="15">
    <location>
        <begin position="235"/>
        <end position="440"/>
    </location>
</feature>
<dbReference type="InterPro" id="IPR001709">
    <property type="entry name" value="Flavoprot_Pyr_Nucl_cyt_Rdtase"/>
</dbReference>
<reference evidence="16 17" key="1">
    <citation type="submission" date="2018-03" db="EMBL/GenBank/DDBJ databases">
        <title>Ahniella affigens gen. nov., sp. nov., a gammaproteobacterium isolated from sandy soil near a stream.</title>
        <authorList>
            <person name="Ko Y."/>
            <person name="Kim J.-H."/>
        </authorList>
    </citation>
    <scope>NUCLEOTIDE SEQUENCE [LARGE SCALE GENOMIC DNA]</scope>
    <source>
        <strain evidence="16 17">D13</strain>
    </source>
</reference>
<dbReference type="EC" id="1.8.1.2" evidence="3"/>
<evidence type="ECO:0000313" key="16">
    <source>
        <dbReference type="EMBL" id="AVP98983.1"/>
    </source>
</evidence>
<dbReference type="GO" id="GO:0005829">
    <property type="term" value="C:cytosol"/>
    <property type="evidence" value="ECO:0007669"/>
    <property type="project" value="TreeGrafter"/>
</dbReference>
<keyword evidence="6" id="KW-0285">Flavoprotein</keyword>
<dbReference type="RefSeq" id="WP_106892902.1">
    <property type="nucleotide sequence ID" value="NZ_CP027860.1"/>
</dbReference>
<name>A0A2P1PVW0_9GAMM</name>
<keyword evidence="9" id="KW-0521">NADP</keyword>
<dbReference type="PROSITE" id="PS50902">
    <property type="entry name" value="FLAVODOXIN_LIKE"/>
    <property type="match status" value="1"/>
</dbReference>
<dbReference type="InterPro" id="IPR017938">
    <property type="entry name" value="Riboflavin_synthase-like_b-brl"/>
</dbReference>
<proteinExistence type="predicted"/>
<dbReference type="InterPro" id="IPR008254">
    <property type="entry name" value="Flavodoxin/NO_synth"/>
</dbReference>
<dbReference type="Pfam" id="PF00175">
    <property type="entry name" value="NAD_binding_1"/>
    <property type="match status" value="1"/>
</dbReference>
<dbReference type="Gene3D" id="1.20.990.10">
    <property type="entry name" value="NADPH-cytochrome p450 Reductase, Chain A, domain 3"/>
    <property type="match status" value="1"/>
</dbReference>
<comment type="cofactor">
    <cofactor evidence="1">
        <name>FMN</name>
        <dbReference type="ChEBI" id="CHEBI:58210"/>
    </cofactor>
</comment>
<dbReference type="InterPro" id="IPR010199">
    <property type="entry name" value="CysJ"/>
</dbReference>
<dbReference type="PRINTS" id="PR00369">
    <property type="entry name" value="FLAVODOXIN"/>
</dbReference>
<evidence type="ECO:0000256" key="11">
    <source>
        <dbReference type="ARBA" id="ARBA00023002"/>
    </source>
</evidence>
<accession>A0A2P1PVW0</accession>
<dbReference type="InterPro" id="IPR039261">
    <property type="entry name" value="FNR_nucleotide-bd"/>
</dbReference>
<evidence type="ECO:0000256" key="3">
    <source>
        <dbReference type="ARBA" id="ARBA00012604"/>
    </source>
</evidence>
<comment type="catalytic activity">
    <reaction evidence="13">
        <text>hydrogen sulfide + 3 NADP(+) + 3 H2O = sulfite + 3 NADPH + 4 H(+)</text>
        <dbReference type="Rhea" id="RHEA:13801"/>
        <dbReference type="ChEBI" id="CHEBI:15377"/>
        <dbReference type="ChEBI" id="CHEBI:15378"/>
        <dbReference type="ChEBI" id="CHEBI:17359"/>
        <dbReference type="ChEBI" id="CHEBI:29919"/>
        <dbReference type="ChEBI" id="CHEBI:57783"/>
        <dbReference type="ChEBI" id="CHEBI:58349"/>
        <dbReference type="EC" id="1.8.1.2"/>
    </reaction>
</comment>
<evidence type="ECO:0000313" key="17">
    <source>
        <dbReference type="Proteomes" id="UP000241074"/>
    </source>
</evidence>
<keyword evidence="12" id="KW-0198">Cysteine biosynthesis</keyword>
<evidence type="ECO:0000256" key="7">
    <source>
        <dbReference type="ARBA" id="ARBA00022643"/>
    </source>
</evidence>
<keyword evidence="7" id="KW-0288">FMN</keyword>
<evidence type="ECO:0000256" key="6">
    <source>
        <dbReference type="ARBA" id="ARBA00022630"/>
    </source>
</evidence>
<dbReference type="NCBIfam" id="TIGR01931">
    <property type="entry name" value="cysJ"/>
    <property type="match status" value="1"/>
</dbReference>
<dbReference type="Gene3D" id="3.40.50.360">
    <property type="match status" value="1"/>
</dbReference>
<dbReference type="PROSITE" id="PS51384">
    <property type="entry name" value="FAD_FR"/>
    <property type="match status" value="1"/>
</dbReference>
<comment type="cofactor">
    <cofactor evidence="2">
        <name>FAD</name>
        <dbReference type="ChEBI" id="CHEBI:57692"/>
    </cofactor>
</comment>
<evidence type="ECO:0000256" key="2">
    <source>
        <dbReference type="ARBA" id="ARBA00001974"/>
    </source>
</evidence>
<evidence type="ECO:0000256" key="10">
    <source>
        <dbReference type="ARBA" id="ARBA00022982"/>
    </source>
</evidence>
<reference evidence="16 17" key="2">
    <citation type="submission" date="2018-03" db="EMBL/GenBank/DDBJ databases">
        <authorList>
            <person name="Keele B.F."/>
        </authorList>
    </citation>
    <scope>NUCLEOTIDE SEQUENCE [LARGE SCALE GENOMIC DNA]</scope>
    <source>
        <strain evidence="16 17">D13</strain>
    </source>
</reference>
<dbReference type="Gene3D" id="2.40.30.10">
    <property type="entry name" value="Translation factors"/>
    <property type="match status" value="1"/>
</dbReference>
<dbReference type="SUPFAM" id="SSF63380">
    <property type="entry name" value="Riboflavin synthase domain-like"/>
    <property type="match status" value="1"/>
</dbReference>
<dbReference type="SUPFAM" id="SSF52218">
    <property type="entry name" value="Flavoproteins"/>
    <property type="match status" value="1"/>
</dbReference>
<evidence type="ECO:0000256" key="8">
    <source>
        <dbReference type="ARBA" id="ARBA00022827"/>
    </source>
</evidence>
<sequence>MSALPQLPLPANLLSQEVLTNLDRLSHGLDGSALYWLSGYFAGRAAALGQSTAPALPTQTGTESRARLTIIYASHTGNSRRIAEKLKADAEAAGLAVRALAADTYPTKELAQEKLLYLIASTHGDGEPPDSARALFEFLNGRKAPKLPQLKYAVLALGDSSYPKFCEAGRVLDRRLTELGAERIQALSELDLDFEQAAADWRKQQIDEARKHLVSAAPGLRVVVNNTQAATFDREHPFSAELLSNQRLTTGNGWRDVRHLEFSLAESGIKYEPGDALGIIASNVPARVQAWLQWFELDGGTAVTVQGKTQPLFEVLSHQRELTRLSRSLLGRIADIGQHDALKQIIANPELLSDTLKRVKPLDLLRQFPARLDAQTLVDLLRPLTPRLYSIASSREQVGDEVHLTVAVDPDGVASSFLGATEPGTSIRIFVEPNQRFRLPADSHRDVILVGPGTGVAPFRGFLQQRLALGAAGRNWLFFGAPRLREDFLYQTEWLDWRKQGKLQIDVAFSRDGAEKYYVQHAMRAKARELYQWLQRGAHLYVCGDATRMAPDVHQALIDIVAEQAGQSVEAATDVVNGWLQEGRYARDVY</sequence>
<protein>
    <recommendedName>
        <fullName evidence="3">assimilatory sulfite reductase (NADPH)</fullName>
        <ecNumber evidence="3">1.8.1.2</ecNumber>
    </recommendedName>
</protein>
<evidence type="ECO:0000256" key="12">
    <source>
        <dbReference type="ARBA" id="ARBA00023192"/>
    </source>
</evidence>
<dbReference type="AlphaFoldDB" id="A0A2P1PVW0"/>
<dbReference type="Pfam" id="PF00258">
    <property type="entry name" value="Flavodoxin_1"/>
    <property type="match status" value="1"/>
</dbReference>
<keyword evidence="4" id="KW-0813">Transport</keyword>
<dbReference type="InterPro" id="IPR001094">
    <property type="entry name" value="Flavdoxin-like"/>
</dbReference>
<evidence type="ECO:0000259" key="15">
    <source>
        <dbReference type="PROSITE" id="PS51384"/>
    </source>
</evidence>
<keyword evidence="8" id="KW-0274">FAD</keyword>
<dbReference type="OrthoDB" id="9816402at2"/>
<evidence type="ECO:0000256" key="4">
    <source>
        <dbReference type="ARBA" id="ARBA00022448"/>
    </source>
</evidence>
<dbReference type="InterPro" id="IPR001433">
    <property type="entry name" value="OxRdtase_FAD/NAD-bd"/>
</dbReference>
<keyword evidence="17" id="KW-1185">Reference proteome</keyword>
<keyword evidence="5" id="KW-0028">Amino-acid biosynthesis</keyword>
<dbReference type="PANTHER" id="PTHR19384:SF128">
    <property type="entry name" value="NADPH OXIDOREDUCTASE A"/>
    <property type="match status" value="1"/>
</dbReference>
<dbReference type="InterPro" id="IPR023173">
    <property type="entry name" value="NADPH_Cyt_P450_Rdtase_alpha"/>
</dbReference>
<feature type="domain" description="Flavodoxin-like" evidence="14">
    <location>
        <begin position="68"/>
        <end position="206"/>
    </location>
</feature>
<dbReference type="FunFam" id="3.40.50.80:FF:000001">
    <property type="entry name" value="NADPH--cytochrome P450 reductase 1"/>
    <property type="match status" value="1"/>
</dbReference>
<gene>
    <name evidence="16" type="ORF">C7S18_18180</name>
</gene>
<evidence type="ECO:0000259" key="14">
    <source>
        <dbReference type="PROSITE" id="PS50902"/>
    </source>
</evidence>
<dbReference type="GO" id="GO:0019344">
    <property type="term" value="P:cysteine biosynthetic process"/>
    <property type="evidence" value="ECO:0007669"/>
    <property type="project" value="UniProtKB-KW"/>
</dbReference>
<dbReference type="GO" id="GO:0050660">
    <property type="term" value="F:flavin adenine dinucleotide binding"/>
    <property type="evidence" value="ECO:0007669"/>
    <property type="project" value="InterPro"/>
</dbReference>
<dbReference type="GO" id="GO:0004783">
    <property type="term" value="F:sulfite reductase (NADPH) activity"/>
    <property type="evidence" value="ECO:0007669"/>
    <property type="project" value="UniProtKB-EC"/>
</dbReference>
<evidence type="ECO:0000256" key="9">
    <source>
        <dbReference type="ARBA" id="ARBA00022857"/>
    </source>
</evidence>
<dbReference type="InterPro" id="IPR003097">
    <property type="entry name" value="CysJ-like_FAD-binding"/>
</dbReference>
<evidence type="ECO:0000256" key="1">
    <source>
        <dbReference type="ARBA" id="ARBA00001917"/>
    </source>
</evidence>
<dbReference type="InterPro" id="IPR017927">
    <property type="entry name" value="FAD-bd_FR_type"/>
</dbReference>
<evidence type="ECO:0000256" key="5">
    <source>
        <dbReference type="ARBA" id="ARBA00022605"/>
    </source>
</evidence>
<dbReference type="SUPFAM" id="SSF52343">
    <property type="entry name" value="Ferredoxin reductase-like, C-terminal NADP-linked domain"/>
    <property type="match status" value="1"/>
</dbReference>
<dbReference type="GO" id="GO:0010181">
    <property type="term" value="F:FMN binding"/>
    <property type="evidence" value="ECO:0007669"/>
    <property type="project" value="InterPro"/>
</dbReference>
<keyword evidence="11" id="KW-0560">Oxidoreductase</keyword>
<keyword evidence="10" id="KW-0249">Electron transport</keyword>
<dbReference type="KEGG" id="xba:C7S18_18180"/>
<dbReference type="Pfam" id="PF00667">
    <property type="entry name" value="FAD_binding_1"/>
    <property type="match status" value="1"/>
</dbReference>
<dbReference type="PRINTS" id="PR00371">
    <property type="entry name" value="FPNCR"/>
</dbReference>
<dbReference type="Gene3D" id="3.40.50.80">
    <property type="entry name" value="Nucleotide-binding domain of ferredoxin-NADP reductase (FNR) module"/>
    <property type="match status" value="1"/>
</dbReference>
<dbReference type="InterPro" id="IPR029039">
    <property type="entry name" value="Flavoprotein-like_sf"/>
</dbReference>
<dbReference type="CDD" id="cd06199">
    <property type="entry name" value="SiR"/>
    <property type="match status" value="1"/>
</dbReference>
<organism evidence="16 17">
    <name type="scientific">Ahniella affigens</name>
    <dbReference type="NCBI Taxonomy" id="2021234"/>
    <lineage>
        <taxon>Bacteria</taxon>
        <taxon>Pseudomonadati</taxon>
        <taxon>Pseudomonadota</taxon>
        <taxon>Gammaproteobacteria</taxon>
        <taxon>Lysobacterales</taxon>
        <taxon>Rhodanobacteraceae</taxon>
        <taxon>Ahniella</taxon>
    </lineage>
</organism>
<evidence type="ECO:0000256" key="13">
    <source>
        <dbReference type="ARBA" id="ARBA00052219"/>
    </source>
</evidence>
<dbReference type="PANTHER" id="PTHR19384">
    <property type="entry name" value="NITRIC OXIDE SYNTHASE-RELATED"/>
    <property type="match status" value="1"/>
</dbReference>
<dbReference type="Proteomes" id="UP000241074">
    <property type="component" value="Chromosome"/>
</dbReference>